<dbReference type="AlphaFoldDB" id="A0A0C1DGC1"/>
<dbReference type="OrthoDB" id="826457at2"/>
<evidence type="ECO:0000313" key="2">
    <source>
        <dbReference type="Proteomes" id="UP000031246"/>
    </source>
</evidence>
<keyword evidence="2" id="KW-1185">Reference proteome</keyword>
<name>A0A0C1DGC1_9SPHI</name>
<dbReference type="Proteomes" id="UP000031246">
    <property type="component" value="Unassembled WGS sequence"/>
</dbReference>
<accession>A0A0C1DGC1</accession>
<comment type="caution">
    <text evidence="1">The sequence shown here is derived from an EMBL/GenBank/DDBJ whole genome shotgun (WGS) entry which is preliminary data.</text>
</comment>
<sequence length="78" mass="8777">MKTMSVGEFKAHFSEVLEDVKAGIGIAVTYGRKKEVIGYFVPDLEKNNGERKIGMLDGKAEVIFKDDFEMTEEEFLGL</sequence>
<proteinExistence type="predicted"/>
<reference evidence="1 2" key="1">
    <citation type="submission" date="2014-10" db="EMBL/GenBank/DDBJ databases">
        <title>Pedobacter Kyungheensis.</title>
        <authorList>
            <person name="Anderson B.M."/>
            <person name="Newman J.D."/>
        </authorList>
    </citation>
    <scope>NUCLEOTIDE SEQUENCE [LARGE SCALE GENOMIC DNA]</scope>
    <source>
        <strain evidence="1 2">KACC 16221</strain>
    </source>
</reference>
<dbReference type="EMBL" id="JSYN01000017">
    <property type="protein sequence ID" value="KIA93000.1"/>
    <property type="molecule type" value="Genomic_DNA"/>
</dbReference>
<gene>
    <name evidence="1" type="ORF">OC25_14985</name>
</gene>
<protein>
    <submittedName>
        <fullName evidence="1">Prevent-host-death protein</fullName>
    </submittedName>
</protein>
<evidence type="ECO:0000313" key="1">
    <source>
        <dbReference type="EMBL" id="KIA93000.1"/>
    </source>
</evidence>
<organism evidence="1 2">
    <name type="scientific">Pedobacter kyungheensis</name>
    <dbReference type="NCBI Taxonomy" id="1069985"/>
    <lineage>
        <taxon>Bacteria</taxon>
        <taxon>Pseudomonadati</taxon>
        <taxon>Bacteroidota</taxon>
        <taxon>Sphingobacteriia</taxon>
        <taxon>Sphingobacteriales</taxon>
        <taxon>Sphingobacteriaceae</taxon>
        <taxon>Pedobacter</taxon>
    </lineage>
</organism>
<dbReference type="RefSeq" id="WP_039477512.1">
    <property type="nucleotide sequence ID" value="NZ_JSYN01000017.1"/>
</dbReference>